<reference evidence="2" key="1">
    <citation type="submission" date="2024-06" db="EMBL/GenBank/DDBJ databases">
        <title>Mesorhizobium karijinii sp. nov., a symbiont of the iconic Swainsona formosa from arid Australia.</title>
        <authorList>
            <person name="Hill Y.J."/>
            <person name="Watkin E.L.J."/>
            <person name="O'Hara G.W."/>
            <person name="Terpolilli J."/>
            <person name="Tye M.L."/>
            <person name="Kohlmeier M.G."/>
        </authorList>
    </citation>
    <scope>NUCLEOTIDE SEQUENCE</scope>
    <source>
        <strain evidence="2">WSM2240</strain>
        <plasmid evidence="2">pMk2240A</plasmid>
    </source>
</reference>
<protein>
    <submittedName>
        <fullName evidence="2">Uncharacterized protein</fullName>
    </submittedName>
</protein>
<gene>
    <name evidence="2" type="ORF">ABVK50_31015</name>
</gene>
<dbReference type="EMBL" id="CP159256">
    <property type="protein sequence ID" value="XCG52559.1"/>
    <property type="molecule type" value="Genomic_DNA"/>
</dbReference>
<name>A0AAU8D1Z3_9HYPH</name>
<geneLocation type="plasmid" evidence="2">
    <name>pMk2240A</name>
</geneLocation>
<feature type="region of interest" description="Disordered" evidence="1">
    <location>
        <begin position="1"/>
        <end position="20"/>
    </location>
</feature>
<evidence type="ECO:0000313" key="2">
    <source>
        <dbReference type="EMBL" id="XCG52559.1"/>
    </source>
</evidence>
<dbReference type="AlphaFoldDB" id="A0AAU8D1Z3"/>
<sequence>MSRSTIIVAGDGLSDTPSSATTTAGRYFQRFLTRRASSPFGSE</sequence>
<keyword evidence="2" id="KW-0614">Plasmid</keyword>
<organism evidence="2">
    <name type="scientific">Mesorhizobium sp. WSM2240</name>
    <dbReference type="NCBI Taxonomy" id="3228851"/>
    <lineage>
        <taxon>Bacteria</taxon>
        <taxon>Pseudomonadati</taxon>
        <taxon>Pseudomonadota</taxon>
        <taxon>Alphaproteobacteria</taxon>
        <taxon>Hyphomicrobiales</taxon>
        <taxon>Phyllobacteriaceae</taxon>
        <taxon>Mesorhizobium</taxon>
    </lineage>
</organism>
<proteinExistence type="predicted"/>
<dbReference type="RefSeq" id="WP_353646762.1">
    <property type="nucleotide sequence ID" value="NZ_CP159256.1"/>
</dbReference>
<accession>A0AAU8D1Z3</accession>
<evidence type="ECO:0000256" key="1">
    <source>
        <dbReference type="SAM" id="MobiDB-lite"/>
    </source>
</evidence>